<keyword evidence="8" id="KW-1185">Reference proteome</keyword>
<dbReference type="PANTHER" id="PTHR28668:SF1">
    <property type="entry name" value="TRANSMEMBRANE PROTEIN 234"/>
    <property type="match status" value="1"/>
</dbReference>
<dbReference type="EMBL" id="JABFUD020000021">
    <property type="protein sequence ID" value="KAI5063431.1"/>
    <property type="molecule type" value="Genomic_DNA"/>
</dbReference>
<comment type="similarity">
    <text evidence="2">Belongs to the TMEM234 family.</text>
</comment>
<protein>
    <recommendedName>
        <fullName evidence="9">Transmembrane protein 234 homolog</fullName>
    </recommendedName>
</protein>
<dbReference type="OrthoDB" id="43458at2759"/>
<dbReference type="Proteomes" id="UP000886520">
    <property type="component" value="Chromosome 21"/>
</dbReference>
<evidence type="ECO:0000256" key="2">
    <source>
        <dbReference type="ARBA" id="ARBA00005977"/>
    </source>
</evidence>
<comment type="subcellular location">
    <subcellularLocation>
        <location evidence="1">Membrane</location>
        <topology evidence="1">Multi-pass membrane protein</topology>
    </subcellularLocation>
</comment>
<name>A0A9D4Z8C9_ADICA</name>
<evidence type="ECO:0000256" key="5">
    <source>
        <dbReference type="ARBA" id="ARBA00023136"/>
    </source>
</evidence>
<dbReference type="Gene3D" id="1.10.3730.20">
    <property type="match status" value="1"/>
</dbReference>
<evidence type="ECO:0008006" key="9">
    <source>
        <dbReference type="Google" id="ProtNLM"/>
    </source>
</evidence>
<feature type="transmembrane region" description="Helical" evidence="6">
    <location>
        <begin position="57"/>
        <end position="82"/>
    </location>
</feature>
<proteinExistence type="inferred from homology"/>
<sequence>MTILSLVSIGLIWGVTNALIKRGALIAEERKNRRSGKEVKEPSKGVLSYLYSHCQEWIYMLSLWQYSLPFFVNLSASALFFITLSHTPITLAVPVTNAITFGATAAAGMALGEKMHGIRTLVGIVLITAGVWICISASNNPESSSFG</sequence>
<feature type="transmembrane region" description="Helical" evidence="6">
    <location>
        <begin position="89"/>
        <end position="111"/>
    </location>
</feature>
<comment type="caution">
    <text evidence="7">The sequence shown here is derived from an EMBL/GenBank/DDBJ whole genome shotgun (WGS) entry which is preliminary data.</text>
</comment>
<gene>
    <name evidence="7" type="ORF">GOP47_0021978</name>
</gene>
<keyword evidence="3 6" id="KW-0812">Transmembrane</keyword>
<accession>A0A9D4Z8C9</accession>
<evidence type="ECO:0000256" key="1">
    <source>
        <dbReference type="ARBA" id="ARBA00004141"/>
    </source>
</evidence>
<keyword evidence="4 6" id="KW-1133">Transmembrane helix</keyword>
<evidence type="ECO:0000313" key="8">
    <source>
        <dbReference type="Proteomes" id="UP000886520"/>
    </source>
</evidence>
<dbReference type="Pfam" id="PF10639">
    <property type="entry name" value="TMEM234"/>
    <property type="match status" value="1"/>
</dbReference>
<dbReference type="InterPro" id="IPR037185">
    <property type="entry name" value="EmrE-like"/>
</dbReference>
<reference evidence="7" key="1">
    <citation type="submission" date="2021-01" db="EMBL/GenBank/DDBJ databases">
        <title>Adiantum capillus-veneris genome.</title>
        <authorList>
            <person name="Fang Y."/>
            <person name="Liao Q."/>
        </authorList>
    </citation>
    <scope>NUCLEOTIDE SEQUENCE</scope>
    <source>
        <strain evidence="7">H3</strain>
        <tissue evidence="7">Leaf</tissue>
    </source>
</reference>
<feature type="transmembrane region" description="Helical" evidence="6">
    <location>
        <begin position="117"/>
        <end position="135"/>
    </location>
</feature>
<organism evidence="7 8">
    <name type="scientific">Adiantum capillus-veneris</name>
    <name type="common">Maidenhair fern</name>
    <dbReference type="NCBI Taxonomy" id="13818"/>
    <lineage>
        <taxon>Eukaryota</taxon>
        <taxon>Viridiplantae</taxon>
        <taxon>Streptophyta</taxon>
        <taxon>Embryophyta</taxon>
        <taxon>Tracheophyta</taxon>
        <taxon>Polypodiopsida</taxon>
        <taxon>Polypodiidae</taxon>
        <taxon>Polypodiales</taxon>
        <taxon>Pteridineae</taxon>
        <taxon>Pteridaceae</taxon>
        <taxon>Vittarioideae</taxon>
        <taxon>Adiantum</taxon>
    </lineage>
</organism>
<evidence type="ECO:0000256" key="6">
    <source>
        <dbReference type="SAM" id="Phobius"/>
    </source>
</evidence>
<dbReference type="GO" id="GO:0016020">
    <property type="term" value="C:membrane"/>
    <property type="evidence" value="ECO:0007669"/>
    <property type="project" value="UniProtKB-SubCell"/>
</dbReference>
<keyword evidence="5 6" id="KW-0472">Membrane</keyword>
<dbReference type="InterPro" id="IPR018908">
    <property type="entry name" value="TMEM234"/>
</dbReference>
<evidence type="ECO:0000313" key="7">
    <source>
        <dbReference type="EMBL" id="KAI5063431.1"/>
    </source>
</evidence>
<evidence type="ECO:0000256" key="4">
    <source>
        <dbReference type="ARBA" id="ARBA00022989"/>
    </source>
</evidence>
<dbReference type="SUPFAM" id="SSF103481">
    <property type="entry name" value="Multidrug resistance efflux transporter EmrE"/>
    <property type="match status" value="1"/>
</dbReference>
<dbReference type="PANTHER" id="PTHR28668">
    <property type="entry name" value="TRANSMEMBRANE PROTEIN 234"/>
    <property type="match status" value="1"/>
</dbReference>
<evidence type="ECO:0000256" key="3">
    <source>
        <dbReference type="ARBA" id="ARBA00022692"/>
    </source>
</evidence>
<dbReference type="AlphaFoldDB" id="A0A9D4Z8C9"/>